<keyword evidence="2" id="KW-1185">Reference proteome</keyword>
<protein>
    <recommendedName>
        <fullName evidence="3">General secretion pathway protein GspM</fullName>
    </recommendedName>
</protein>
<dbReference type="AlphaFoldDB" id="A0A842HJL9"/>
<evidence type="ECO:0000313" key="1">
    <source>
        <dbReference type="EMBL" id="MBC2596158.1"/>
    </source>
</evidence>
<sequence length="179" mass="20222">MIRILQSISARERLMLAAFIAVCILIWASSLSRRWDESGKVLYEARKEVKQQEIWLKSSPLFQAQLEQATTRLDREQMLDGSGLTAFVDAYSREHQLKHQLTSPQVVSGKVYTRSTVQVTFRNISLADLIGLQLALDEKRPYIAVEKLALSSNRADPRLLNARLSLTALYVNPPAQNAP</sequence>
<gene>
    <name evidence="1" type="ORF">H5P28_17965</name>
</gene>
<dbReference type="RefSeq" id="WP_185677076.1">
    <property type="nucleotide sequence ID" value="NZ_JACHVB010000063.1"/>
</dbReference>
<evidence type="ECO:0008006" key="3">
    <source>
        <dbReference type="Google" id="ProtNLM"/>
    </source>
</evidence>
<comment type="caution">
    <text evidence="1">The sequence shown here is derived from an EMBL/GenBank/DDBJ whole genome shotgun (WGS) entry which is preliminary data.</text>
</comment>
<name>A0A842HJL9_9BACT</name>
<organism evidence="1 2">
    <name type="scientific">Ruficoccus amylovorans</name>
    <dbReference type="NCBI Taxonomy" id="1804625"/>
    <lineage>
        <taxon>Bacteria</taxon>
        <taxon>Pseudomonadati</taxon>
        <taxon>Verrucomicrobiota</taxon>
        <taxon>Opitutia</taxon>
        <taxon>Puniceicoccales</taxon>
        <taxon>Cerasicoccaceae</taxon>
        <taxon>Ruficoccus</taxon>
    </lineage>
</organism>
<evidence type="ECO:0000313" key="2">
    <source>
        <dbReference type="Proteomes" id="UP000546464"/>
    </source>
</evidence>
<accession>A0A842HJL9</accession>
<proteinExistence type="predicted"/>
<dbReference type="Proteomes" id="UP000546464">
    <property type="component" value="Unassembled WGS sequence"/>
</dbReference>
<reference evidence="1 2" key="1">
    <citation type="submission" date="2020-07" db="EMBL/GenBank/DDBJ databases">
        <authorList>
            <person name="Feng X."/>
        </authorList>
    </citation>
    <scope>NUCLEOTIDE SEQUENCE [LARGE SCALE GENOMIC DNA]</scope>
    <source>
        <strain evidence="1 2">JCM31066</strain>
    </source>
</reference>
<dbReference type="EMBL" id="JACHVB010000063">
    <property type="protein sequence ID" value="MBC2596158.1"/>
    <property type="molecule type" value="Genomic_DNA"/>
</dbReference>